<evidence type="ECO:0000313" key="2">
    <source>
        <dbReference type="Proteomes" id="UP000636264"/>
    </source>
</evidence>
<protein>
    <submittedName>
        <fullName evidence="1">Uncharacterized protein</fullName>
    </submittedName>
</protein>
<dbReference type="AlphaFoldDB" id="A0A916RYG1"/>
<organism evidence="1 2">
    <name type="scientific">Nitratireductor aestuarii</name>
    <dbReference type="NCBI Taxonomy" id="1735103"/>
    <lineage>
        <taxon>Bacteria</taxon>
        <taxon>Pseudomonadati</taxon>
        <taxon>Pseudomonadota</taxon>
        <taxon>Alphaproteobacteria</taxon>
        <taxon>Hyphomicrobiales</taxon>
        <taxon>Phyllobacteriaceae</taxon>
        <taxon>Nitratireductor</taxon>
    </lineage>
</organism>
<reference evidence="1" key="1">
    <citation type="journal article" date="2014" name="Int. J. Syst. Evol. Microbiol.">
        <title>Complete genome sequence of Corynebacterium casei LMG S-19264T (=DSM 44701T), isolated from a smear-ripened cheese.</title>
        <authorList>
            <consortium name="US DOE Joint Genome Institute (JGI-PGF)"/>
            <person name="Walter F."/>
            <person name="Albersmeier A."/>
            <person name="Kalinowski J."/>
            <person name="Ruckert C."/>
        </authorList>
    </citation>
    <scope>NUCLEOTIDE SEQUENCE</scope>
    <source>
        <strain evidence="1">CGMCC 1.15320</strain>
    </source>
</reference>
<dbReference type="EMBL" id="BMIF01000012">
    <property type="protein sequence ID" value="GGA76543.1"/>
    <property type="molecule type" value="Genomic_DNA"/>
</dbReference>
<accession>A0A916RYG1</accession>
<evidence type="ECO:0000313" key="1">
    <source>
        <dbReference type="EMBL" id="GGA76543.1"/>
    </source>
</evidence>
<dbReference type="RefSeq" id="WP_188722226.1">
    <property type="nucleotide sequence ID" value="NZ_BMIF01000012.1"/>
</dbReference>
<proteinExistence type="predicted"/>
<reference evidence="1" key="2">
    <citation type="submission" date="2020-09" db="EMBL/GenBank/DDBJ databases">
        <authorList>
            <person name="Sun Q."/>
            <person name="Zhou Y."/>
        </authorList>
    </citation>
    <scope>NUCLEOTIDE SEQUENCE</scope>
    <source>
        <strain evidence="1">CGMCC 1.15320</strain>
    </source>
</reference>
<comment type="caution">
    <text evidence="1">The sequence shown here is derived from an EMBL/GenBank/DDBJ whole genome shotgun (WGS) entry which is preliminary data.</text>
</comment>
<name>A0A916RYG1_9HYPH</name>
<dbReference type="Proteomes" id="UP000636264">
    <property type="component" value="Unassembled WGS sequence"/>
</dbReference>
<sequence length="155" mass="17694">MITENNVNDCGIDKARHALAARIFEDLKEGRFSPLADEAAVVKHYSRFPSDSAWQQFLRACRAYSTLRGCLVLVDDTNECFVDSAEINGEYDFEFMNEFACRSATIYRDKLRGLEKQGLVLLTVYLLPSANYEKFAWSHFSERGEYVGEIKVQLG</sequence>
<gene>
    <name evidence="1" type="ORF">GCM10011385_33190</name>
</gene>
<keyword evidence="2" id="KW-1185">Reference proteome</keyword>